<dbReference type="Gene3D" id="3.10.20.90">
    <property type="entry name" value="Phosphatidylinositol 3-kinase Catalytic Subunit, Chain A, domain 1"/>
    <property type="match status" value="1"/>
</dbReference>
<accession>Q4RPN7</accession>
<dbReference type="GO" id="GO:0005886">
    <property type="term" value="C:plasma membrane"/>
    <property type="evidence" value="ECO:0007669"/>
    <property type="project" value="TreeGrafter"/>
</dbReference>
<dbReference type="PROSITE" id="PS50212">
    <property type="entry name" value="RASGEF_NTER"/>
    <property type="match status" value="1"/>
</dbReference>
<dbReference type="InterPro" id="IPR000651">
    <property type="entry name" value="Ras-like_Gua-exchang_fac_N"/>
</dbReference>
<dbReference type="PANTHER" id="PTHR23113">
    <property type="entry name" value="GUANINE NUCLEOTIDE EXCHANGE FACTOR"/>
    <property type="match status" value="1"/>
</dbReference>
<dbReference type="PROSITE" id="PS50200">
    <property type="entry name" value="RA"/>
    <property type="match status" value="1"/>
</dbReference>
<dbReference type="GO" id="GO:0007265">
    <property type="term" value="P:Ras protein signal transduction"/>
    <property type="evidence" value="ECO:0007669"/>
    <property type="project" value="TreeGrafter"/>
</dbReference>
<dbReference type="SUPFAM" id="SSF48366">
    <property type="entry name" value="Ras GEF"/>
    <property type="match status" value="1"/>
</dbReference>
<evidence type="ECO:0000259" key="5">
    <source>
        <dbReference type="PROSITE" id="PS50200"/>
    </source>
</evidence>
<feature type="domain" description="Ras-associating" evidence="5">
    <location>
        <begin position="792"/>
        <end position="904"/>
    </location>
</feature>
<dbReference type="SMART" id="SM00314">
    <property type="entry name" value="RA"/>
    <property type="match status" value="1"/>
</dbReference>
<reference evidence="7" key="1">
    <citation type="journal article" date="2004" name="Nature">
        <title>Genome duplication in the teleost fish Tetraodon nigroviridis reveals the early vertebrate proto-karyotype.</title>
        <authorList>
            <person name="Jaillon O."/>
            <person name="Aury J.-M."/>
            <person name="Brunet F."/>
            <person name="Petit J.-L."/>
            <person name="Stange-Thomann N."/>
            <person name="Mauceli E."/>
            <person name="Bouneau L."/>
            <person name="Fischer C."/>
            <person name="Ozouf-Costaz C."/>
            <person name="Bernot A."/>
            <person name="Nicaud S."/>
            <person name="Jaffe D."/>
            <person name="Fisher S."/>
            <person name="Lutfalla G."/>
            <person name="Dossat C."/>
            <person name="Segurens B."/>
            <person name="Dasilva C."/>
            <person name="Salanoubat M."/>
            <person name="Levy M."/>
            <person name="Boudet N."/>
            <person name="Castellano S."/>
            <person name="Anthouard V."/>
            <person name="Jubin C."/>
            <person name="Castelli V."/>
            <person name="Katinka M."/>
            <person name="Vacherie B."/>
            <person name="Biemont C."/>
            <person name="Skalli Z."/>
            <person name="Cattolico L."/>
            <person name="Poulain J."/>
            <person name="De Berardinis V."/>
            <person name="Cruaud C."/>
            <person name="Duprat S."/>
            <person name="Brottier P."/>
            <person name="Coutanceau J.-P."/>
            <person name="Gouzy J."/>
            <person name="Parra G."/>
            <person name="Lardier G."/>
            <person name="Chapple C."/>
            <person name="McKernan K.J."/>
            <person name="McEwan P."/>
            <person name="Bosak S."/>
            <person name="Kellis M."/>
            <person name="Volff J.-N."/>
            <person name="Guigo R."/>
            <person name="Zody M.C."/>
            <person name="Mesirov J."/>
            <person name="Lindblad-Toh K."/>
            <person name="Birren B."/>
            <person name="Nusbaum C."/>
            <person name="Kahn D."/>
            <person name="Robinson-Rechavi M."/>
            <person name="Laudet V."/>
            <person name="Schachter V."/>
            <person name="Quetier F."/>
            <person name="Saurin W."/>
            <person name="Scarpelli C."/>
            <person name="Wincker P."/>
            <person name="Lander E.S."/>
            <person name="Weissenbach J."/>
            <person name="Roest Crollius H."/>
        </authorList>
    </citation>
    <scope>NUCLEOTIDE SEQUENCE [LARGE SCALE GENOMIC DNA]</scope>
</reference>
<dbReference type="FunFam" id="1.10.840.10:FF:000005">
    <property type="entry name" value="Ral guanine nucleotide dissociation stimulator isoform 1"/>
    <property type="match status" value="1"/>
</dbReference>
<dbReference type="InterPro" id="IPR029071">
    <property type="entry name" value="Ubiquitin-like_domsf"/>
</dbReference>
<feature type="region of interest" description="Disordered" evidence="3">
    <location>
        <begin position="732"/>
        <end position="763"/>
    </location>
</feature>
<protein>
    <submittedName>
        <fullName evidence="7">(spotted green pufferfish) hypothetical protein</fullName>
    </submittedName>
</protein>
<organism evidence="7">
    <name type="scientific">Tetraodon nigroviridis</name>
    <name type="common">Spotted green pufferfish</name>
    <name type="synonym">Chelonodon nigroviridis</name>
    <dbReference type="NCBI Taxonomy" id="99883"/>
    <lineage>
        <taxon>Eukaryota</taxon>
        <taxon>Metazoa</taxon>
        <taxon>Chordata</taxon>
        <taxon>Craniata</taxon>
        <taxon>Vertebrata</taxon>
        <taxon>Euteleostomi</taxon>
        <taxon>Actinopterygii</taxon>
        <taxon>Neopterygii</taxon>
        <taxon>Teleostei</taxon>
        <taxon>Neoteleostei</taxon>
        <taxon>Acanthomorphata</taxon>
        <taxon>Eupercaria</taxon>
        <taxon>Tetraodontiformes</taxon>
        <taxon>Tetradontoidea</taxon>
        <taxon>Tetraodontidae</taxon>
        <taxon>Tetraodon</taxon>
    </lineage>
</organism>
<evidence type="ECO:0000313" key="7">
    <source>
        <dbReference type="EMBL" id="CAG09645.1"/>
    </source>
</evidence>
<evidence type="ECO:0000256" key="3">
    <source>
        <dbReference type="SAM" id="MobiDB-lite"/>
    </source>
</evidence>
<comment type="caution">
    <text evidence="7">The sequence shown here is derived from an EMBL/GenBank/DDBJ whole genome shotgun (WGS) entry which is preliminary data.</text>
</comment>
<dbReference type="OrthoDB" id="26687at2759"/>
<dbReference type="Gene3D" id="1.10.840.10">
    <property type="entry name" value="Ras guanine-nucleotide exchange factors catalytic domain"/>
    <property type="match status" value="1"/>
</dbReference>
<dbReference type="CDD" id="cd17209">
    <property type="entry name" value="RA_RalGDS"/>
    <property type="match status" value="1"/>
</dbReference>
<reference evidence="7" key="2">
    <citation type="submission" date="2004-02" db="EMBL/GenBank/DDBJ databases">
        <authorList>
            <consortium name="Genoscope"/>
            <consortium name="Whitehead Institute Centre for Genome Research"/>
        </authorList>
    </citation>
    <scope>NUCLEOTIDE SEQUENCE</scope>
</reference>
<dbReference type="SMART" id="SM00229">
    <property type="entry name" value="RasGEFN"/>
    <property type="match status" value="1"/>
</dbReference>
<dbReference type="Pfam" id="PF00618">
    <property type="entry name" value="RasGEF_N"/>
    <property type="match status" value="1"/>
</dbReference>
<dbReference type="GO" id="GO:0005085">
    <property type="term" value="F:guanyl-nucleotide exchange factor activity"/>
    <property type="evidence" value="ECO:0007669"/>
    <property type="project" value="UniProtKB-KW"/>
</dbReference>
<dbReference type="CDD" id="cd06224">
    <property type="entry name" value="REM"/>
    <property type="match status" value="1"/>
</dbReference>
<dbReference type="Pfam" id="PF00788">
    <property type="entry name" value="RA"/>
    <property type="match status" value="1"/>
</dbReference>
<evidence type="ECO:0000256" key="1">
    <source>
        <dbReference type="ARBA" id="ARBA00022658"/>
    </source>
</evidence>
<feature type="non-terminal residue" evidence="7">
    <location>
        <position position="1"/>
    </location>
</feature>
<dbReference type="SMART" id="SM00147">
    <property type="entry name" value="RasGEF"/>
    <property type="match status" value="1"/>
</dbReference>
<dbReference type="KEGG" id="tng:GSTEN00031001G001"/>
<feature type="region of interest" description="Disordered" evidence="3">
    <location>
        <begin position="629"/>
        <end position="705"/>
    </location>
</feature>
<dbReference type="InterPro" id="IPR019804">
    <property type="entry name" value="Ras_G-nucl-exch_fac_CS"/>
</dbReference>
<dbReference type="Pfam" id="PF00617">
    <property type="entry name" value="RasGEF"/>
    <property type="match status" value="1"/>
</dbReference>
<evidence type="ECO:0000256" key="2">
    <source>
        <dbReference type="PROSITE-ProRule" id="PRU00168"/>
    </source>
</evidence>
<dbReference type="InterPro" id="IPR023578">
    <property type="entry name" value="Ras_GEF_dom_sf"/>
</dbReference>
<feature type="compositionally biased region" description="Low complexity" evidence="3">
    <location>
        <begin position="637"/>
        <end position="646"/>
    </location>
</feature>
<dbReference type="CDD" id="cd00155">
    <property type="entry name" value="RasGEF"/>
    <property type="match status" value="1"/>
</dbReference>
<feature type="domain" description="N-terminal Ras-GEF" evidence="6">
    <location>
        <begin position="130"/>
        <end position="260"/>
    </location>
</feature>
<dbReference type="InterPro" id="IPR015758">
    <property type="entry name" value="RalGDS_RA"/>
</dbReference>
<dbReference type="PANTHER" id="PTHR23113:SF35">
    <property type="entry name" value="RAL GUANINE NUCLEOTIDE DISSOCIATION STIMULATOR"/>
    <property type="match status" value="1"/>
</dbReference>
<dbReference type="InterPro" id="IPR000159">
    <property type="entry name" value="RA_dom"/>
</dbReference>
<proteinExistence type="predicted"/>
<dbReference type="AlphaFoldDB" id="Q4RPN7"/>
<gene>
    <name evidence="7" type="ORF">GSTENG00031001001</name>
</gene>
<dbReference type="EMBL" id="CAAE01015007">
    <property type="protein sequence ID" value="CAG09645.1"/>
    <property type="molecule type" value="Genomic_DNA"/>
</dbReference>
<dbReference type="Gene3D" id="1.20.870.10">
    <property type="entry name" value="Son of sevenless (SoS) protein Chain: S domain 1"/>
    <property type="match status" value="1"/>
</dbReference>
<evidence type="ECO:0000259" key="6">
    <source>
        <dbReference type="PROSITE" id="PS50212"/>
    </source>
</evidence>
<name>Q4RPN7_TETNG</name>
<dbReference type="PROSITE" id="PS50009">
    <property type="entry name" value="RASGEF_CAT"/>
    <property type="match status" value="1"/>
</dbReference>
<dbReference type="InterPro" id="IPR001895">
    <property type="entry name" value="RASGEF_cat_dom"/>
</dbReference>
<feature type="compositionally biased region" description="Low complexity" evidence="3">
    <location>
        <begin position="665"/>
        <end position="678"/>
    </location>
</feature>
<dbReference type="PROSITE" id="PS00720">
    <property type="entry name" value="RASGEF"/>
    <property type="match status" value="1"/>
</dbReference>
<dbReference type="InterPro" id="IPR008937">
    <property type="entry name" value="Ras-like_GEF"/>
</dbReference>
<keyword evidence="1 2" id="KW-0344">Guanine-nucleotide releasing factor</keyword>
<dbReference type="InterPro" id="IPR036964">
    <property type="entry name" value="RASGEF_cat_dom_sf"/>
</dbReference>
<evidence type="ECO:0000259" key="4">
    <source>
        <dbReference type="PROSITE" id="PS50009"/>
    </source>
</evidence>
<dbReference type="SUPFAM" id="SSF54236">
    <property type="entry name" value="Ubiquitin-like"/>
    <property type="match status" value="1"/>
</dbReference>
<feature type="domain" description="Ras-GEF" evidence="4">
    <location>
        <begin position="343"/>
        <end position="608"/>
    </location>
</feature>
<sequence length="933" mass="104311">MVYFLGISSEARSVDPVQLVEMFESSWRVRNIWDGVKLEVVEDRSPVVLHSFTHLDPDLPLLEVRRCADGGEADCCCSRSSTQEIGEEAEEDAVFTITLRKMQLHQSASKGQRWLGVETDSALSLYETCKVRTIKAGTLERLVEYMVSSFRGKDSTYVTIFLCTYRSFATTKQVLDLLLHRYAKLQNVPAATAHRVCQDDCTELRNTVSSILGAWLDQYSEDFWSPPNYDCLHQLLSYLHRHFLGSDLERRARNLLAHFLRRQQCEPDPDGMKAGQERANQTAKKPRLCGRICRKVNLIAKKRMGREHIGCPFATQEESGFEDELPAFSFLSFDPIMVGCVSKRLIRSVSGSLSVQDLFKKVVPYHCLGGIWSQRDKKGKEHLAPTIRATVAQFNSVTNCVITTCLSNPALKPNQRARLLERWIDVARECRILKNFSSLRAILSALQCNAIHRLKRTWEEVSRESFRTFRELSEIFSDDNNYSLSRELLVKEGTSKFATLELNPKRAQRRHQQQRDLGVMQGTIPYLGTFLTDLVMMDTAMKDYTEGGLINFEKRRKEFEVIAQIKLLQLASNNYSFTPDSHFREWFTGVEKLSEAESYNLSCEIEPLSESASNTLRAKKNGGIMKRWSDRQLTEPSCSGSAGSHSKSFDHAHFRPYQGGGGDSGDALSVTSVSSSGSDLEDVNASFLSDSPEGHERKTSTPSVKLTVASLGRDAPAADTTSTFWECTSLSSLDTSGTGSSSGSASGSSSASSSSVSCSTPLSASRSHKRSVSAVSNYSTLSLPLYNQQIDDCCIIRVSLDVENGNMYKSILVTSQDKTPAVIRKAMIKHNLEREKTEEYELMQKISEDKGEGRNWRCAFPVGFLLADLGFLLTAELRIPDNANVFYAMNSTANYDFVLKKRGLGRPARAKAVASSTLPRMKQKGLKIAKGIF</sequence>